<dbReference type="GO" id="GO:0016409">
    <property type="term" value="F:palmitoyltransferase activity"/>
    <property type="evidence" value="ECO:0007669"/>
    <property type="project" value="TreeGrafter"/>
</dbReference>
<evidence type="ECO:0000313" key="2">
    <source>
        <dbReference type="Proteomes" id="UP000838756"/>
    </source>
</evidence>
<keyword evidence="2" id="KW-1185">Reference proteome</keyword>
<dbReference type="Proteomes" id="UP000838756">
    <property type="component" value="Unassembled WGS sequence"/>
</dbReference>
<protein>
    <submittedName>
        <fullName evidence="1">Jg13942 protein</fullName>
    </submittedName>
</protein>
<dbReference type="PANTHER" id="PTHR13285:SF18">
    <property type="entry name" value="PROTEIN-CYSTEINE N-PALMITOYLTRANSFERASE RASP"/>
    <property type="match status" value="1"/>
</dbReference>
<name>A0A8S4RYS9_9NEOP</name>
<gene>
    <name evidence="1" type="primary">jg13942</name>
    <name evidence="1" type="ORF">PAEG_LOCUS17270</name>
</gene>
<dbReference type="AlphaFoldDB" id="A0A8S4RYS9"/>
<evidence type="ECO:0000313" key="1">
    <source>
        <dbReference type="EMBL" id="CAH2240704.1"/>
    </source>
</evidence>
<dbReference type="GO" id="GO:0005783">
    <property type="term" value="C:endoplasmic reticulum"/>
    <property type="evidence" value="ECO:0007669"/>
    <property type="project" value="TreeGrafter"/>
</dbReference>
<organism evidence="1 2">
    <name type="scientific">Pararge aegeria aegeria</name>
    <dbReference type="NCBI Taxonomy" id="348720"/>
    <lineage>
        <taxon>Eukaryota</taxon>
        <taxon>Metazoa</taxon>
        <taxon>Ecdysozoa</taxon>
        <taxon>Arthropoda</taxon>
        <taxon>Hexapoda</taxon>
        <taxon>Insecta</taxon>
        <taxon>Pterygota</taxon>
        <taxon>Neoptera</taxon>
        <taxon>Endopterygota</taxon>
        <taxon>Lepidoptera</taxon>
        <taxon>Glossata</taxon>
        <taxon>Ditrysia</taxon>
        <taxon>Papilionoidea</taxon>
        <taxon>Nymphalidae</taxon>
        <taxon>Satyrinae</taxon>
        <taxon>Satyrini</taxon>
        <taxon>Parargina</taxon>
        <taxon>Pararge</taxon>
    </lineage>
</organism>
<sequence length="75" mass="8608">MELIRMLPTIALCGGGLFMGLEFHMKYVVSYGTAGAFARLDNMDPPPTPRCIARIHVYSQMWRHFDVGLYRFLVK</sequence>
<reference evidence="1" key="1">
    <citation type="submission" date="2022-03" db="EMBL/GenBank/DDBJ databases">
        <authorList>
            <person name="Lindestad O."/>
        </authorList>
    </citation>
    <scope>NUCLEOTIDE SEQUENCE</scope>
</reference>
<accession>A0A8S4RYS9</accession>
<dbReference type="OrthoDB" id="420606at2759"/>
<dbReference type="EMBL" id="CAKXAJ010025546">
    <property type="protein sequence ID" value="CAH2240704.1"/>
    <property type="molecule type" value="Genomic_DNA"/>
</dbReference>
<proteinExistence type="predicted"/>
<dbReference type="PANTHER" id="PTHR13285">
    <property type="entry name" value="ACYLTRANSFERASE"/>
    <property type="match status" value="1"/>
</dbReference>
<comment type="caution">
    <text evidence="1">The sequence shown here is derived from an EMBL/GenBank/DDBJ whole genome shotgun (WGS) entry which is preliminary data.</text>
</comment>
<dbReference type="InterPro" id="IPR051085">
    <property type="entry name" value="MB_O-acyltransferase"/>
</dbReference>